<dbReference type="AlphaFoldDB" id="A0AB38DST6"/>
<feature type="transmembrane region" description="Helical" evidence="1">
    <location>
        <begin position="59"/>
        <end position="79"/>
    </location>
</feature>
<proteinExistence type="predicted"/>
<protein>
    <submittedName>
        <fullName evidence="2">Uncharacterized protein</fullName>
    </submittedName>
</protein>
<keyword evidence="1" id="KW-0812">Transmembrane</keyword>
<dbReference type="KEGG" id="nzo:SAMEA4504057_1709"/>
<organism evidence="2 3">
    <name type="scientific">Neisseria zoodegmatis</name>
    <dbReference type="NCBI Taxonomy" id="326523"/>
    <lineage>
        <taxon>Bacteria</taxon>
        <taxon>Pseudomonadati</taxon>
        <taxon>Pseudomonadota</taxon>
        <taxon>Betaproteobacteria</taxon>
        <taxon>Neisseriales</taxon>
        <taxon>Neisseriaceae</taxon>
        <taxon>Neisseria</taxon>
    </lineage>
</organism>
<accession>A0AB38DST6</accession>
<sequence>MESKTILCEYCHTPVPYRAKVCTGCQAKVSYGTPAFLIFLLATSPFLIMFMSAKYDIELGFYLMFPLPIFIGILCKKLFRNNVSFTRYTRSDRLY</sequence>
<reference evidence="2 3" key="1">
    <citation type="submission" date="2017-06" db="EMBL/GenBank/DDBJ databases">
        <authorList>
            <consortium name="Pathogen Informatics"/>
        </authorList>
    </citation>
    <scope>NUCLEOTIDE SEQUENCE [LARGE SCALE GENOMIC DNA]</scope>
    <source>
        <strain evidence="2 3">NCTC12230</strain>
    </source>
</reference>
<keyword evidence="1" id="KW-1133">Transmembrane helix</keyword>
<evidence type="ECO:0000256" key="1">
    <source>
        <dbReference type="SAM" id="Phobius"/>
    </source>
</evidence>
<feature type="transmembrane region" description="Helical" evidence="1">
    <location>
        <begin position="35"/>
        <end position="53"/>
    </location>
</feature>
<gene>
    <name evidence="2" type="ORF">SAMEA4504057_01709</name>
</gene>
<dbReference type="Proteomes" id="UP000215033">
    <property type="component" value="Chromosome 1"/>
</dbReference>
<evidence type="ECO:0000313" key="3">
    <source>
        <dbReference type="Proteomes" id="UP000215033"/>
    </source>
</evidence>
<dbReference type="EMBL" id="LT906434">
    <property type="protein sequence ID" value="SNU80196.1"/>
    <property type="molecule type" value="Genomic_DNA"/>
</dbReference>
<keyword evidence="1" id="KW-0472">Membrane</keyword>
<name>A0AB38DST6_9NEIS</name>
<evidence type="ECO:0000313" key="2">
    <source>
        <dbReference type="EMBL" id="SNU80196.1"/>
    </source>
</evidence>